<keyword evidence="1" id="KW-0732">Signal</keyword>
<dbReference type="EMBL" id="GL377304">
    <property type="protein sequence ID" value="EFI98974.1"/>
    <property type="molecule type" value="Genomic_DNA"/>
</dbReference>
<evidence type="ECO:0000259" key="2">
    <source>
        <dbReference type="Pfam" id="PF03330"/>
    </source>
</evidence>
<keyword evidence="4" id="KW-1185">Reference proteome</keyword>
<evidence type="ECO:0000313" key="3">
    <source>
        <dbReference type="EMBL" id="EFI98974.1"/>
    </source>
</evidence>
<evidence type="ECO:0000313" key="4">
    <source>
        <dbReference type="Proteomes" id="UP000007431"/>
    </source>
</evidence>
<accession>D8Q049</accession>
<dbReference type="InParanoid" id="D8Q049"/>
<sequence length="101" mass="10599">HAGDGTYYDVGLGACGITSSADQMVVAVPDAMFQGYPGAGANPNLNPICGTQIRAYYNDKSVDVTVVDRCGGCSGFDLDFSRGAFQQLSDLGPGRIQITWD</sequence>
<dbReference type="InterPro" id="IPR009009">
    <property type="entry name" value="RlpA-like_DPBB"/>
</dbReference>
<name>D8Q049_SCHCM</name>
<dbReference type="Proteomes" id="UP000007431">
    <property type="component" value="Unassembled WGS sequence"/>
</dbReference>
<dbReference type="GeneID" id="9586439"/>
<dbReference type="eggNOG" id="ENOG502S6X4">
    <property type="taxonomic scope" value="Eukaryota"/>
</dbReference>
<dbReference type="OrthoDB" id="623670at2759"/>
<dbReference type="PANTHER" id="PTHR31836:SF27">
    <property type="entry name" value="RLPA-LIKE PROTEIN DOUBLE-PSI BETA-BARREL DOMAIN-CONTAINING PROTEIN"/>
    <property type="match status" value="1"/>
</dbReference>
<evidence type="ECO:0000256" key="1">
    <source>
        <dbReference type="ARBA" id="ARBA00022729"/>
    </source>
</evidence>
<dbReference type="AlphaFoldDB" id="D8Q049"/>
<dbReference type="PANTHER" id="PTHR31836">
    <property type="match status" value="1"/>
</dbReference>
<reference evidence="3 4" key="1">
    <citation type="journal article" date="2010" name="Nat. Biotechnol.">
        <title>Genome sequence of the model mushroom Schizophyllum commune.</title>
        <authorList>
            <person name="Ohm R.A."/>
            <person name="de Jong J.F."/>
            <person name="Lugones L.G."/>
            <person name="Aerts A."/>
            <person name="Kothe E."/>
            <person name="Stajich J.E."/>
            <person name="de Vries R.P."/>
            <person name="Record E."/>
            <person name="Levasseur A."/>
            <person name="Baker S.E."/>
            <person name="Bartholomew K.A."/>
            <person name="Coutinho P.M."/>
            <person name="Erdmann S."/>
            <person name="Fowler T.J."/>
            <person name="Gathman A.C."/>
            <person name="Lombard V."/>
            <person name="Henrissat B."/>
            <person name="Knabe N."/>
            <person name="Kuees U."/>
            <person name="Lilly W.W."/>
            <person name="Lindquist E."/>
            <person name="Lucas S."/>
            <person name="Magnuson J.K."/>
            <person name="Piumi F."/>
            <person name="Raudaskoski M."/>
            <person name="Salamov A."/>
            <person name="Schmutz J."/>
            <person name="Schwarze F.W.M.R."/>
            <person name="vanKuyk P.A."/>
            <person name="Horton J.S."/>
            <person name="Grigoriev I.V."/>
            <person name="Woesten H.A.B."/>
        </authorList>
    </citation>
    <scope>NUCLEOTIDE SEQUENCE [LARGE SCALE GENOMIC DNA]</scope>
    <source>
        <strain evidence="4">H4-8 / FGSC 9210</strain>
    </source>
</reference>
<feature type="non-terminal residue" evidence="3">
    <location>
        <position position="101"/>
    </location>
</feature>
<dbReference type="CDD" id="cd22191">
    <property type="entry name" value="DPBB_RlpA_EXP_N-like"/>
    <property type="match status" value="1"/>
</dbReference>
<dbReference type="OMA" id="HIVFDRA"/>
<dbReference type="KEGG" id="scm:SCHCO_01051196"/>
<dbReference type="SUPFAM" id="SSF50685">
    <property type="entry name" value="Barwin-like endoglucanases"/>
    <property type="match status" value="1"/>
</dbReference>
<feature type="domain" description="RlpA-like protein double-psi beta-barrel" evidence="2">
    <location>
        <begin position="13"/>
        <end position="99"/>
    </location>
</feature>
<dbReference type="HOGENOM" id="CLU_047639_6_2_1"/>
<dbReference type="Gene3D" id="2.40.40.10">
    <property type="entry name" value="RlpA-like domain"/>
    <property type="match status" value="1"/>
</dbReference>
<organism evidence="4">
    <name type="scientific">Schizophyllum commune (strain H4-8 / FGSC 9210)</name>
    <name type="common">Split gill fungus</name>
    <dbReference type="NCBI Taxonomy" id="578458"/>
    <lineage>
        <taxon>Eukaryota</taxon>
        <taxon>Fungi</taxon>
        <taxon>Dikarya</taxon>
        <taxon>Basidiomycota</taxon>
        <taxon>Agaricomycotina</taxon>
        <taxon>Agaricomycetes</taxon>
        <taxon>Agaricomycetidae</taxon>
        <taxon>Agaricales</taxon>
        <taxon>Schizophyllaceae</taxon>
        <taxon>Schizophyllum</taxon>
    </lineage>
</organism>
<dbReference type="RefSeq" id="XP_003033877.1">
    <property type="nucleotide sequence ID" value="XM_003033831.1"/>
</dbReference>
<protein>
    <recommendedName>
        <fullName evidence="2">RlpA-like protein double-psi beta-barrel domain-containing protein</fullName>
    </recommendedName>
</protein>
<gene>
    <name evidence="3" type="ORF">SCHCODRAFT_45095</name>
</gene>
<dbReference type="InterPro" id="IPR051477">
    <property type="entry name" value="Expansin_CellWall"/>
</dbReference>
<dbReference type="Pfam" id="PF03330">
    <property type="entry name" value="DPBB_1"/>
    <property type="match status" value="1"/>
</dbReference>
<feature type="non-terminal residue" evidence="3">
    <location>
        <position position="1"/>
    </location>
</feature>
<dbReference type="STRING" id="578458.D8Q049"/>
<proteinExistence type="predicted"/>
<dbReference type="InterPro" id="IPR036908">
    <property type="entry name" value="RlpA-like_sf"/>
</dbReference>
<dbReference type="VEuPathDB" id="FungiDB:SCHCODRAFT_01051196"/>